<accession>A0AAW2GLK2</accession>
<evidence type="ECO:0000259" key="3">
    <source>
        <dbReference type="PROSITE" id="PS50158"/>
    </source>
</evidence>
<dbReference type="PANTHER" id="PTHR40389">
    <property type="entry name" value="ENDOGENOUS RETROVIRUS GROUP K MEMBER 24 GAG POLYPROTEIN-RELATED"/>
    <property type="match status" value="1"/>
</dbReference>
<comment type="caution">
    <text evidence="4">The sequence shown here is derived from an EMBL/GenBank/DDBJ whole genome shotgun (WGS) entry which is preliminary data.</text>
</comment>
<dbReference type="EMBL" id="JADYXP020000003">
    <property type="protein sequence ID" value="KAL0128585.1"/>
    <property type="molecule type" value="Genomic_DNA"/>
</dbReference>
<dbReference type="GO" id="GO:0003676">
    <property type="term" value="F:nucleic acid binding"/>
    <property type="evidence" value="ECO:0007669"/>
    <property type="project" value="InterPro"/>
</dbReference>
<feature type="region of interest" description="Disordered" evidence="2">
    <location>
        <begin position="344"/>
        <end position="375"/>
    </location>
</feature>
<protein>
    <recommendedName>
        <fullName evidence="3">CCHC-type domain-containing protein</fullName>
    </recommendedName>
</protein>
<proteinExistence type="predicted"/>
<dbReference type="Proteomes" id="UP001430953">
    <property type="component" value="Unassembled WGS sequence"/>
</dbReference>
<organism evidence="4 5">
    <name type="scientific">Cardiocondyla obscurior</name>
    <dbReference type="NCBI Taxonomy" id="286306"/>
    <lineage>
        <taxon>Eukaryota</taxon>
        <taxon>Metazoa</taxon>
        <taxon>Ecdysozoa</taxon>
        <taxon>Arthropoda</taxon>
        <taxon>Hexapoda</taxon>
        <taxon>Insecta</taxon>
        <taxon>Pterygota</taxon>
        <taxon>Neoptera</taxon>
        <taxon>Endopterygota</taxon>
        <taxon>Hymenoptera</taxon>
        <taxon>Apocrita</taxon>
        <taxon>Aculeata</taxon>
        <taxon>Formicoidea</taxon>
        <taxon>Formicidae</taxon>
        <taxon>Myrmicinae</taxon>
        <taxon>Cardiocondyla</taxon>
    </lineage>
</organism>
<sequence>MDTRATSDKAEVDKAYKAAVEQAERVSTPLPDISEVTEESTIKLDETRLPLTELGRIYQKNEEDVITYANRVRLLGNRIMDVHKRMIDDYAQLTEIRNSLEKDVCKCFIRGLKSEIEQRVKRDLGVHETVTDALDIERELREINDLRYGKISSTPKPLNTDRPREICQLCLKEGHAASTCKKLASHTGNYFSLPNEILVCQICKKRGHSADKCRQRETNNRRFINIIQENTSNCQLCNKPGHNAKNCRFNNSNQNRTVLICQWCEKSGHTANNCWKKQQESRITGQKPRTVCQICDGFGHLAKECRNNARQNSSKETEYCRYCKKDGHVLENCELRITNNKRREAMNAGNAGGPSKTGVQQGSGRISHPVVSVRK</sequence>
<keyword evidence="1" id="KW-0863">Zinc-finger</keyword>
<keyword evidence="1" id="KW-0479">Metal-binding</keyword>
<dbReference type="InterPro" id="IPR001878">
    <property type="entry name" value="Znf_CCHC"/>
</dbReference>
<keyword evidence="1" id="KW-0862">Zinc</keyword>
<gene>
    <name evidence="4" type="ORF">PUN28_003740</name>
</gene>
<dbReference type="InterPro" id="IPR036875">
    <property type="entry name" value="Znf_CCHC_sf"/>
</dbReference>
<dbReference type="SUPFAM" id="SSF57756">
    <property type="entry name" value="Retrovirus zinc finger-like domains"/>
    <property type="match status" value="2"/>
</dbReference>
<reference evidence="4 5" key="1">
    <citation type="submission" date="2023-03" db="EMBL/GenBank/DDBJ databases">
        <title>High recombination rates correlate with genetic variation in Cardiocondyla obscurior ants.</title>
        <authorList>
            <person name="Errbii M."/>
        </authorList>
    </citation>
    <scope>NUCLEOTIDE SEQUENCE [LARGE SCALE GENOMIC DNA]</scope>
    <source>
        <strain evidence="4">Alpha-2009</strain>
        <tissue evidence="4">Whole body</tissue>
    </source>
</reference>
<dbReference type="InterPro" id="IPR050195">
    <property type="entry name" value="Primate_lentivir_Gag_pol-like"/>
</dbReference>
<dbReference type="GO" id="GO:0008270">
    <property type="term" value="F:zinc ion binding"/>
    <property type="evidence" value="ECO:0007669"/>
    <property type="project" value="UniProtKB-KW"/>
</dbReference>
<keyword evidence="5" id="KW-1185">Reference proteome</keyword>
<dbReference type="SMART" id="SM00343">
    <property type="entry name" value="ZnF_C2HC"/>
    <property type="match status" value="6"/>
</dbReference>
<name>A0AAW2GLK2_9HYME</name>
<dbReference type="PROSITE" id="PS50158">
    <property type="entry name" value="ZF_CCHC"/>
    <property type="match status" value="1"/>
</dbReference>
<dbReference type="AlphaFoldDB" id="A0AAW2GLK2"/>
<evidence type="ECO:0000313" key="5">
    <source>
        <dbReference type="Proteomes" id="UP001430953"/>
    </source>
</evidence>
<evidence type="ECO:0000256" key="2">
    <source>
        <dbReference type="SAM" id="MobiDB-lite"/>
    </source>
</evidence>
<evidence type="ECO:0000313" key="4">
    <source>
        <dbReference type="EMBL" id="KAL0128585.1"/>
    </source>
</evidence>
<evidence type="ECO:0000256" key="1">
    <source>
        <dbReference type="PROSITE-ProRule" id="PRU00047"/>
    </source>
</evidence>
<dbReference type="PANTHER" id="PTHR40389:SF3">
    <property type="entry name" value="IGE-BINDING PROTEIN"/>
    <property type="match status" value="1"/>
</dbReference>
<feature type="domain" description="CCHC-type" evidence="3">
    <location>
        <begin position="234"/>
        <end position="248"/>
    </location>
</feature>
<dbReference type="Gene3D" id="4.10.60.10">
    <property type="entry name" value="Zinc finger, CCHC-type"/>
    <property type="match status" value="3"/>
</dbReference>